<evidence type="ECO:0000313" key="3">
    <source>
        <dbReference type="Proteomes" id="UP000199611"/>
    </source>
</evidence>
<dbReference type="SMART" id="SM00260">
    <property type="entry name" value="CheW"/>
    <property type="match status" value="1"/>
</dbReference>
<dbReference type="PANTHER" id="PTHR22617:SF23">
    <property type="entry name" value="CHEMOTAXIS PROTEIN CHEW"/>
    <property type="match status" value="1"/>
</dbReference>
<evidence type="ECO:0000313" key="2">
    <source>
        <dbReference type="EMBL" id="SFM92611.1"/>
    </source>
</evidence>
<dbReference type="EMBL" id="FOUU01000007">
    <property type="protein sequence ID" value="SFM92611.1"/>
    <property type="molecule type" value="Genomic_DNA"/>
</dbReference>
<proteinExistence type="predicted"/>
<dbReference type="InterPro" id="IPR039315">
    <property type="entry name" value="CheW"/>
</dbReference>
<keyword evidence="3" id="KW-1185">Reference proteome</keyword>
<evidence type="ECO:0000259" key="1">
    <source>
        <dbReference type="PROSITE" id="PS50851"/>
    </source>
</evidence>
<dbReference type="PROSITE" id="PS50851">
    <property type="entry name" value="CHEW"/>
    <property type="match status" value="1"/>
</dbReference>
<reference evidence="2 3" key="1">
    <citation type="submission" date="2016-10" db="EMBL/GenBank/DDBJ databases">
        <authorList>
            <person name="de Groot N.N."/>
        </authorList>
    </citation>
    <scope>NUCLEOTIDE SEQUENCE [LARGE SCALE GENOMIC DNA]</scope>
    <source>
        <strain evidence="2 3">DSM 9990</strain>
    </source>
</reference>
<dbReference type="Gene3D" id="2.40.50.180">
    <property type="entry name" value="CheA-289, Domain 4"/>
    <property type="match status" value="1"/>
</dbReference>
<name>A0A1I4UUJ3_9BACT</name>
<dbReference type="InterPro" id="IPR036061">
    <property type="entry name" value="CheW-like_dom_sf"/>
</dbReference>
<feature type="domain" description="CheW-like" evidence="1">
    <location>
        <begin position="29"/>
        <end position="170"/>
    </location>
</feature>
<organism evidence="2 3">
    <name type="scientific">Thermodesulforhabdus norvegica</name>
    <dbReference type="NCBI Taxonomy" id="39841"/>
    <lineage>
        <taxon>Bacteria</taxon>
        <taxon>Pseudomonadati</taxon>
        <taxon>Thermodesulfobacteriota</taxon>
        <taxon>Syntrophobacteria</taxon>
        <taxon>Syntrophobacterales</taxon>
        <taxon>Thermodesulforhabdaceae</taxon>
        <taxon>Thermodesulforhabdus</taxon>
    </lineage>
</organism>
<dbReference type="OrthoDB" id="9790406at2"/>
<dbReference type="Proteomes" id="UP000199611">
    <property type="component" value="Unassembled WGS sequence"/>
</dbReference>
<dbReference type="PANTHER" id="PTHR22617">
    <property type="entry name" value="CHEMOTAXIS SENSOR HISTIDINE KINASE-RELATED"/>
    <property type="match status" value="1"/>
</dbReference>
<dbReference type="RefSeq" id="WP_093395416.1">
    <property type="nucleotide sequence ID" value="NZ_FOUU01000007.1"/>
</dbReference>
<gene>
    <name evidence="2" type="ORF">SAMN05660836_01968</name>
</gene>
<dbReference type="STRING" id="39841.SAMN05660836_01968"/>
<dbReference type="GO" id="GO:0005829">
    <property type="term" value="C:cytosol"/>
    <property type="evidence" value="ECO:0007669"/>
    <property type="project" value="TreeGrafter"/>
</dbReference>
<dbReference type="GO" id="GO:0006935">
    <property type="term" value="P:chemotaxis"/>
    <property type="evidence" value="ECO:0007669"/>
    <property type="project" value="InterPro"/>
</dbReference>
<dbReference type="GO" id="GO:0007165">
    <property type="term" value="P:signal transduction"/>
    <property type="evidence" value="ECO:0007669"/>
    <property type="project" value="InterPro"/>
</dbReference>
<dbReference type="AlphaFoldDB" id="A0A1I4UUJ3"/>
<sequence>MDEREIEILEKRARELAEGFRQELLQEDSIDAVAFILGEREFALGLECVREVRPFSGVTPLPAVPRFVMGITGIRGEVLSVVDISELLGVSPAPLSSDAGLIILQDQGSGMTFALVVNRILGVVKVSRKELLPLSACYEFAKSKIVQGVTTSGVILLDGRALLNEPSLML</sequence>
<dbReference type="InterPro" id="IPR002545">
    <property type="entry name" value="CheW-lke_dom"/>
</dbReference>
<dbReference type="Pfam" id="PF01584">
    <property type="entry name" value="CheW"/>
    <property type="match status" value="1"/>
</dbReference>
<protein>
    <submittedName>
        <fullName evidence="2">Purine-binding chemotaxis protein CheW</fullName>
    </submittedName>
</protein>
<dbReference type="SUPFAM" id="SSF50341">
    <property type="entry name" value="CheW-like"/>
    <property type="match status" value="1"/>
</dbReference>
<accession>A0A1I4UUJ3</accession>
<dbReference type="Gene3D" id="2.30.30.40">
    <property type="entry name" value="SH3 Domains"/>
    <property type="match status" value="1"/>
</dbReference>